<protein>
    <submittedName>
        <fullName evidence="1">Uncharacterized protein DUF2797</fullName>
    </submittedName>
</protein>
<comment type="caution">
    <text evidence="1">The sequence shown here is derived from an EMBL/GenBank/DDBJ whole genome shotgun (WGS) entry which is preliminary data.</text>
</comment>
<dbReference type="RefSeq" id="WP_133559742.1">
    <property type="nucleotide sequence ID" value="NZ_SNZA01000001.1"/>
</dbReference>
<sequence length="274" mass="31181">MIQGSIRKMPAKVIDGKVSYELKLGDQLFPLEQAIGQKVSLNFTGSINCIHCGRASKKSFSQGYCYPCFKKLAACDTCIMSPEKCHYYEGTCREPEWAEKYCMQSHYVYLSNTTSLKVGITRGDQLPTRWIDQGATQARAIFLVENRRMSGLVETLFKSEVADKTNWRNMLKGLDVEIDLESEQERLINRLWEGLDALQNEYGLQSIQELSADNVTHEFVYPVLEYPSKIASINAEKTPFVEGTLMGIKGQYWILDTGVINLRKYTGYEAEFTL</sequence>
<dbReference type="EMBL" id="SNZA01000001">
    <property type="protein sequence ID" value="TDR15109.1"/>
    <property type="molecule type" value="Genomic_DNA"/>
</dbReference>
<dbReference type="OrthoDB" id="9775734at2"/>
<evidence type="ECO:0000313" key="2">
    <source>
        <dbReference type="Proteomes" id="UP000295729"/>
    </source>
</evidence>
<gene>
    <name evidence="1" type="ORF">C8D85_0463</name>
</gene>
<dbReference type="InterPro" id="IPR021246">
    <property type="entry name" value="DUF2797"/>
</dbReference>
<dbReference type="AlphaFoldDB" id="A0A4R6XAN4"/>
<organism evidence="1 2">
    <name type="scientific">Marinomonas communis</name>
    <dbReference type="NCBI Taxonomy" id="28254"/>
    <lineage>
        <taxon>Bacteria</taxon>
        <taxon>Pseudomonadati</taxon>
        <taxon>Pseudomonadota</taxon>
        <taxon>Gammaproteobacteria</taxon>
        <taxon>Oceanospirillales</taxon>
        <taxon>Oceanospirillaceae</taxon>
        <taxon>Marinomonas</taxon>
    </lineage>
</organism>
<reference evidence="1 2" key="1">
    <citation type="submission" date="2019-03" db="EMBL/GenBank/DDBJ databases">
        <title>Genomic Encyclopedia of Type Strains, Phase IV (KMG-IV): sequencing the most valuable type-strain genomes for metagenomic binning, comparative biology and taxonomic classification.</title>
        <authorList>
            <person name="Goeker M."/>
        </authorList>
    </citation>
    <scope>NUCLEOTIDE SEQUENCE [LARGE SCALE GENOMIC DNA]</scope>
    <source>
        <strain evidence="1 2">DSM 5604</strain>
    </source>
</reference>
<accession>A0A4R6XAN4</accession>
<dbReference type="Proteomes" id="UP000295729">
    <property type="component" value="Unassembled WGS sequence"/>
</dbReference>
<dbReference type="Pfam" id="PF10977">
    <property type="entry name" value="DUF2797"/>
    <property type="match status" value="1"/>
</dbReference>
<evidence type="ECO:0000313" key="1">
    <source>
        <dbReference type="EMBL" id="TDR15109.1"/>
    </source>
</evidence>
<name>A0A4R6XAN4_9GAMM</name>
<proteinExistence type="predicted"/>
<keyword evidence="2" id="KW-1185">Reference proteome</keyword>